<dbReference type="Gene3D" id="1.10.1900.20">
    <property type="entry name" value="Ribosomal protein L20"/>
    <property type="match status" value="1"/>
</dbReference>
<evidence type="ECO:0000256" key="3">
    <source>
        <dbReference type="ARBA" id="ARBA00023274"/>
    </source>
</evidence>
<organism evidence="7">
    <name type="scientific">Candidatus Shikimatogenerans sp. Tcar</name>
    <dbReference type="NCBI Taxonomy" id="3158565"/>
    <lineage>
        <taxon>Bacteria</taxon>
        <taxon>Pseudomonadati</taxon>
        <taxon>Bacteroidota</taxon>
        <taxon>Flavobacteriia</taxon>
        <taxon>Flavobacteriales</taxon>
        <taxon>Candidatus Shikimatogenerans</taxon>
    </lineage>
</organism>
<keyword evidence="3 5" id="KW-0687">Ribonucleoprotein</keyword>
<dbReference type="InterPro" id="IPR005813">
    <property type="entry name" value="Ribosomal_bL20"/>
</dbReference>
<dbReference type="NCBIfam" id="TIGR01032">
    <property type="entry name" value="rplT_bact"/>
    <property type="match status" value="1"/>
</dbReference>
<evidence type="ECO:0000256" key="5">
    <source>
        <dbReference type="HAMAP-Rule" id="MF_00382"/>
    </source>
</evidence>
<dbReference type="GO" id="GO:1990904">
    <property type="term" value="C:ribonucleoprotein complex"/>
    <property type="evidence" value="ECO:0007669"/>
    <property type="project" value="UniProtKB-KW"/>
</dbReference>
<dbReference type="HAMAP" id="MF_00382">
    <property type="entry name" value="Ribosomal_bL20"/>
    <property type="match status" value="1"/>
</dbReference>
<reference evidence="7" key="1">
    <citation type="submission" date="2024-06" db="EMBL/GenBank/DDBJ databases">
        <title>Diversity, functionality, and evolutionary history of bacterial symbionts in false click beetles (Coleoptera, Throscidae).</title>
        <authorList>
            <person name="Wierz J.C."/>
            <person name="Malm H."/>
            <person name="Kaltenpoth M."/>
            <person name="Engl T."/>
        </authorList>
    </citation>
    <scope>NUCLEOTIDE SEQUENCE</scope>
    <source>
        <strain evidence="7">Tcar</strain>
    </source>
</reference>
<dbReference type="GO" id="GO:0019843">
    <property type="term" value="F:rRNA binding"/>
    <property type="evidence" value="ECO:0007669"/>
    <property type="project" value="UniProtKB-UniRule"/>
</dbReference>
<dbReference type="GO" id="GO:0006412">
    <property type="term" value="P:translation"/>
    <property type="evidence" value="ECO:0007669"/>
    <property type="project" value="InterPro"/>
</dbReference>
<dbReference type="AlphaFoldDB" id="A0AAU7QV18"/>
<comment type="similarity">
    <text evidence="1 5 6">Belongs to the bacterial ribosomal protein bL20 family.</text>
</comment>
<evidence type="ECO:0000256" key="4">
    <source>
        <dbReference type="ARBA" id="ARBA00035172"/>
    </source>
</evidence>
<dbReference type="Gene3D" id="6.10.160.10">
    <property type="match status" value="1"/>
</dbReference>
<keyword evidence="5 6" id="KW-0699">rRNA-binding</keyword>
<keyword evidence="2 5" id="KW-0689">Ribosomal protein</keyword>
<protein>
    <recommendedName>
        <fullName evidence="4 5">Large ribosomal subunit protein bL20</fullName>
    </recommendedName>
</protein>
<dbReference type="PANTHER" id="PTHR10986">
    <property type="entry name" value="39S RIBOSOMAL PROTEIN L20"/>
    <property type="match status" value="1"/>
</dbReference>
<dbReference type="GO" id="GO:0000027">
    <property type="term" value="P:ribosomal large subunit assembly"/>
    <property type="evidence" value="ECO:0007669"/>
    <property type="project" value="UniProtKB-UniRule"/>
</dbReference>
<evidence type="ECO:0000256" key="2">
    <source>
        <dbReference type="ARBA" id="ARBA00022980"/>
    </source>
</evidence>
<proteinExistence type="inferred from homology"/>
<dbReference type="GO" id="GO:0003735">
    <property type="term" value="F:structural constituent of ribosome"/>
    <property type="evidence" value="ECO:0007669"/>
    <property type="project" value="InterPro"/>
</dbReference>
<name>A0AAU7QV18_9FLAO</name>
<dbReference type="Pfam" id="PF00453">
    <property type="entry name" value="Ribosomal_L20"/>
    <property type="match status" value="1"/>
</dbReference>
<dbReference type="PRINTS" id="PR00062">
    <property type="entry name" value="RIBOSOMALL20"/>
</dbReference>
<dbReference type="EMBL" id="CP157896">
    <property type="protein sequence ID" value="XBT18745.1"/>
    <property type="molecule type" value="Genomic_DNA"/>
</dbReference>
<comment type="function">
    <text evidence="5 6">Binds directly to 23S ribosomal RNA and is necessary for the in vitro assembly process of the 50S ribosomal subunit. It is not involved in the protein synthesizing functions of that subunit.</text>
</comment>
<accession>A0AAU7QV18</accession>
<dbReference type="InterPro" id="IPR035566">
    <property type="entry name" value="Ribosomal_protein_bL20_C"/>
</dbReference>
<keyword evidence="5 6" id="KW-0694">RNA-binding</keyword>
<dbReference type="SUPFAM" id="SSF74731">
    <property type="entry name" value="Ribosomal protein L20"/>
    <property type="match status" value="1"/>
</dbReference>
<evidence type="ECO:0000313" key="7">
    <source>
        <dbReference type="EMBL" id="XBT18745.1"/>
    </source>
</evidence>
<gene>
    <name evidence="5 7" type="primary">rplT</name>
    <name evidence="7" type="ORF">ABNO60_00310</name>
</gene>
<sequence length="113" mass="13467">MNRSINSVASRKKKKKILKKSKGYYGSKSKLYTVAKNSVEKALVYSYIGRKIKKRNFRNIWIHRINAFAKLNNLKYSSLINKLKKKKILLNRKSLTYLINNYYYIFLKIINNI</sequence>
<evidence type="ECO:0000256" key="6">
    <source>
        <dbReference type="RuleBase" id="RU000560"/>
    </source>
</evidence>
<evidence type="ECO:0000256" key="1">
    <source>
        <dbReference type="ARBA" id="ARBA00007698"/>
    </source>
</evidence>
<dbReference type="GO" id="GO:0005840">
    <property type="term" value="C:ribosome"/>
    <property type="evidence" value="ECO:0007669"/>
    <property type="project" value="UniProtKB-KW"/>
</dbReference>